<sequence length="356" mass="37643">MFSSTITLALLSAAGTLAAPTNSSTCTSPTGDLTVSSFQLYPENADFDTQRCVTYFSVLYNASVAVYDANKNAVTRIIELTGLTGRAELHASGVRMRPDGHLSMIINAGAAFDTSGKDISGENFLVNYNLDENKIMGEPIDLNAVSGGRYGGFQDVTYDTCGNAFVVGTYPGSIVKVSAVGSKAVQWIADEDANSTVAGYSGIVSYGNTLIATNGKDGGLYRFDAHKAKGEPVSIPLSGKQTTLGKALDKAHMPAKYGDNVILVSDTTDGTIVVRSEDGWKTAKIVGTIANALQSEKGYSVATVQIGESIYVVTEYFEDAAKKVEGTNAGDRTKFPLRDITAELDAMLNKVAATRR</sequence>
<keyword evidence="1" id="KW-0732">Signal</keyword>
<feature type="chain" id="PRO_5040376115" description="Tri14-like protein" evidence="1">
    <location>
        <begin position="19"/>
        <end position="356"/>
    </location>
</feature>
<keyword evidence="3" id="KW-1185">Reference proteome</keyword>
<proteinExistence type="predicted"/>
<gene>
    <name evidence="2" type="ORF">JDV02_010287</name>
</gene>
<organism evidence="2 3">
    <name type="scientific">Purpureocillium takamizusanense</name>
    <dbReference type="NCBI Taxonomy" id="2060973"/>
    <lineage>
        <taxon>Eukaryota</taxon>
        <taxon>Fungi</taxon>
        <taxon>Dikarya</taxon>
        <taxon>Ascomycota</taxon>
        <taxon>Pezizomycotina</taxon>
        <taxon>Sordariomycetes</taxon>
        <taxon>Hypocreomycetidae</taxon>
        <taxon>Hypocreales</taxon>
        <taxon>Ophiocordycipitaceae</taxon>
        <taxon>Purpureocillium</taxon>
    </lineage>
</organism>
<dbReference type="RefSeq" id="XP_047848033.1">
    <property type="nucleotide sequence ID" value="XM_047992020.1"/>
</dbReference>
<name>A0A9Q8QSE8_9HYPO</name>
<dbReference type="GeneID" id="72072231"/>
<dbReference type="KEGG" id="ptkz:JDV02_010287"/>
<dbReference type="CDD" id="cd12811">
    <property type="entry name" value="MALA"/>
    <property type="match status" value="1"/>
</dbReference>
<dbReference type="EMBL" id="CP086365">
    <property type="protein sequence ID" value="UNI24552.1"/>
    <property type="molecule type" value="Genomic_DNA"/>
</dbReference>
<dbReference type="Proteomes" id="UP000829364">
    <property type="component" value="Chromosome 12"/>
</dbReference>
<evidence type="ECO:0000313" key="2">
    <source>
        <dbReference type="EMBL" id="UNI24552.1"/>
    </source>
</evidence>
<accession>A0A9Q8QSE8</accession>
<dbReference type="OrthoDB" id="4434395at2759"/>
<dbReference type="SUPFAM" id="SSF63829">
    <property type="entry name" value="Calcium-dependent phosphotriesterase"/>
    <property type="match status" value="1"/>
</dbReference>
<reference evidence="2" key="1">
    <citation type="submission" date="2021-11" db="EMBL/GenBank/DDBJ databases">
        <title>Purpureocillium_takamizusanense_genome.</title>
        <authorList>
            <person name="Nguyen N.-H."/>
        </authorList>
    </citation>
    <scope>NUCLEOTIDE SEQUENCE</scope>
    <source>
        <strain evidence="2">PT3</strain>
    </source>
</reference>
<evidence type="ECO:0000313" key="3">
    <source>
        <dbReference type="Proteomes" id="UP000829364"/>
    </source>
</evidence>
<evidence type="ECO:0008006" key="4">
    <source>
        <dbReference type="Google" id="ProtNLM"/>
    </source>
</evidence>
<evidence type="ECO:0000256" key="1">
    <source>
        <dbReference type="SAM" id="SignalP"/>
    </source>
</evidence>
<dbReference type="InterPro" id="IPR054550">
    <property type="entry name" value="Mala_s_1-like"/>
</dbReference>
<protein>
    <recommendedName>
        <fullName evidence="4">Tri14-like protein</fullName>
    </recommendedName>
</protein>
<feature type="signal peptide" evidence="1">
    <location>
        <begin position="1"/>
        <end position="18"/>
    </location>
</feature>
<dbReference type="Pfam" id="PF22701">
    <property type="entry name" value="Mala_s_1-like"/>
    <property type="match status" value="1"/>
</dbReference>
<dbReference type="AlphaFoldDB" id="A0A9Q8QSE8"/>